<proteinExistence type="predicted"/>
<evidence type="ECO:0000313" key="1">
    <source>
        <dbReference type="EMBL" id="GAA2374384.1"/>
    </source>
</evidence>
<accession>A0ABN3HAP4</accession>
<dbReference type="RefSeq" id="WP_344617601.1">
    <property type="nucleotide sequence ID" value="NZ_BAAARV010000075.1"/>
</dbReference>
<name>A0ABN3HAP4_9ACTN</name>
<sequence>MTGEALLTIDLTDDERYVLFRGLAEWGGPAHCTDALAAAMDFGDADGLLEEARRLKPLVRAGQPLSRRDWRRVLIATELAFASDVFGSGWDWSITCGLSDEETIKILRALQRKIARSVKIHQ</sequence>
<evidence type="ECO:0000313" key="2">
    <source>
        <dbReference type="Proteomes" id="UP001501444"/>
    </source>
</evidence>
<reference evidence="1 2" key="1">
    <citation type="journal article" date="2019" name="Int. J. Syst. Evol. Microbiol.">
        <title>The Global Catalogue of Microorganisms (GCM) 10K type strain sequencing project: providing services to taxonomists for standard genome sequencing and annotation.</title>
        <authorList>
            <consortium name="The Broad Institute Genomics Platform"/>
            <consortium name="The Broad Institute Genome Sequencing Center for Infectious Disease"/>
            <person name="Wu L."/>
            <person name="Ma J."/>
        </authorList>
    </citation>
    <scope>NUCLEOTIDE SEQUENCE [LARGE SCALE GENOMIC DNA]</scope>
    <source>
        <strain evidence="1 2">JCM 3272</strain>
    </source>
</reference>
<dbReference type="Proteomes" id="UP001501444">
    <property type="component" value="Unassembled WGS sequence"/>
</dbReference>
<gene>
    <name evidence="1" type="ORF">GCM10010170_077390</name>
</gene>
<organism evidence="1 2">
    <name type="scientific">Dactylosporangium salmoneum</name>
    <dbReference type="NCBI Taxonomy" id="53361"/>
    <lineage>
        <taxon>Bacteria</taxon>
        <taxon>Bacillati</taxon>
        <taxon>Actinomycetota</taxon>
        <taxon>Actinomycetes</taxon>
        <taxon>Micromonosporales</taxon>
        <taxon>Micromonosporaceae</taxon>
        <taxon>Dactylosporangium</taxon>
    </lineage>
</organism>
<protein>
    <submittedName>
        <fullName evidence="1">Uncharacterized protein</fullName>
    </submittedName>
</protein>
<keyword evidence="2" id="KW-1185">Reference proteome</keyword>
<dbReference type="EMBL" id="BAAARV010000075">
    <property type="protein sequence ID" value="GAA2374384.1"/>
    <property type="molecule type" value="Genomic_DNA"/>
</dbReference>
<comment type="caution">
    <text evidence="1">The sequence shown here is derived from an EMBL/GenBank/DDBJ whole genome shotgun (WGS) entry which is preliminary data.</text>
</comment>